<evidence type="ECO:0000313" key="2">
    <source>
        <dbReference type="EMBL" id="AZP04899.1"/>
    </source>
</evidence>
<dbReference type="InterPro" id="IPR014710">
    <property type="entry name" value="RmlC-like_jellyroll"/>
</dbReference>
<dbReference type="InterPro" id="IPR011051">
    <property type="entry name" value="RmlC_Cupin_sf"/>
</dbReference>
<sequence>MSEFVHQEDHFNPISDYSERAIAVYNDDLMAVKVRFNQLTDDRNMHQHMHQQLTYVVRGSFRFYREDEEIEVKAGDSLLFEPHVRHGCIPLEVNSELFDIFTPMRDEFLDVVKSN</sequence>
<dbReference type="Pfam" id="PF07883">
    <property type="entry name" value="Cupin_2"/>
    <property type="match status" value="1"/>
</dbReference>
<dbReference type="KEGG" id="jeh:EJN90_09745"/>
<evidence type="ECO:0000259" key="1">
    <source>
        <dbReference type="Pfam" id="PF07883"/>
    </source>
</evidence>
<dbReference type="EMBL" id="CP034465">
    <property type="protein sequence ID" value="AZP04899.1"/>
    <property type="molecule type" value="Genomic_DNA"/>
</dbReference>
<dbReference type="PANTHER" id="PTHR40112:SF1">
    <property type="entry name" value="H2HPP ISOMERASE"/>
    <property type="match status" value="1"/>
</dbReference>
<dbReference type="AlphaFoldDB" id="A0A3S9HBZ2"/>
<dbReference type="Gene3D" id="2.60.120.10">
    <property type="entry name" value="Jelly Rolls"/>
    <property type="match status" value="1"/>
</dbReference>
<accession>A0A3S9HBZ2</accession>
<dbReference type="Proteomes" id="UP000273326">
    <property type="component" value="Chromosome"/>
</dbReference>
<name>A0A3S9HBZ2_9LACT</name>
<organism evidence="2 3">
    <name type="scientific">Jeotgalibaca ciconiae</name>
    <dbReference type="NCBI Taxonomy" id="2496265"/>
    <lineage>
        <taxon>Bacteria</taxon>
        <taxon>Bacillati</taxon>
        <taxon>Bacillota</taxon>
        <taxon>Bacilli</taxon>
        <taxon>Lactobacillales</taxon>
        <taxon>Carnobacteriaceae</taxon>
        <taxon>Jeotgalibaca</taxon>
    </lineage>
</organism>
<dbReference type="InterPro" id="IPR052535">
    <property type="entry name" value="Bacilysin_H2HPP_isomerase"/>
</dbReference>
<protein>
    <submittedName>
        <fullName evidence="2">Cupin domain-containing protein</fullName>
    </submittedName>
</protein>
<dbReference type="PANTHER" id="PTHR40112">
    <property type="entry name" value="H2HPP ISOMERASE"/>
    <property type="match status" value="1"/>
</dbReference>
<dbReference type="InterPro" id="IPR013096">
    <property type="entry name" value="Cupin_2"/>
</dbReference>
<evidence type="ECO:0000313" key="3">
    <source>
        <dbReference type="Proteomes" id="UP000273326"/>
    </source>
</evidence>
<gene>
    <name evidence="2" type="ORF">EJN90_09745</name>
</gene>
<reference evidence="3" key="1">
    <citation type="submission" date="2018-12" db="EMBL/GenBank/DDBJ databases">
        <title>Complete genome sequencing of Jeotgalibaca sp. H21T32.</title>
        <authorList>
            <person name="Bae J.-W."/>
            <person name="Lee S.-Y."/>
        </authorList>
    </citation>
    <scope>NUCLEOTIDE SEQUENCE [LARGE SCALE GENOMIC DNA]</scope>
    <source>
        <strain evidence="3">H21T32</strain>
    </source>
</reference>
<feature type="domain" description="Cupin type-2" evidence="1">
    <location>
        <begin position="44"/>
        <end position="88"/>
    </location>
</feature>
<proteinExistence type="predicted"/>
<dbReference type="RefSeq" id="WP_126110753.1">
    <property type="nucleotide sequence ID" value="NZ_CP034465.1"/>
</dbReference>
<dbReference type="OrthoDB" id="9811153at2"/>
<dbReference type="SUPFAM" id="SSF51182">
    <property type="entry name" value="RmlC-like cupins"/>
    <property type="match status" value="1"/>
</dbReference>
<keyword evidence="3" id="KW-1185">Reference proteome</keyword>